<dbReference type="OrthoDB" id="7029986at2"/>
<organism evidence="1 2">
    <name type="scientific">Stenotrophomonas maltophilia</name>
    <name type="common">Pseudomonas maltophilia</name>
    <name type="synonym">Xanthomonas maltophilia</name>
    <dbReference type="NCBI Taxonomy" id="40324"/>
    <lineage>
        <taxon>Bacteria</taxon>
        <taxon>Pseudomonadati</taxon>
        <taxon>Pseudomonadota</taxon>
        <taxon>Gammaproteobacteria</taxon>
        <taxon>Lysobacterales</taxon>
        <taxon>Lysobacteraceae</taxon>
        <taxon>Stenotrophomonas</taxon>
        <taxon>Stenotrophomonas maltophilia group</taxon>
    </lineage>
</organism>
<protein>
    <submittedName>
        <fullName evidence="1">Uncharacterized protein</fullName>
    </submittedName>
</protein>
<dbReference type="Proteomes" id="UP000092256">
    <property type="component" value="Unassembled WGS sequence"/>
</dbReference>
<comment type="caution">
    <text evidence="1">The sequence shown here is derived from an EMBL/GenBank/DDBJ whole genome shotgun (WGS) entry which is preliminary data.</text>
</comment>
<dbReference type="AlphaFoldDB" id="A0A1A6XP32"/>
<evidence type="ECO:0000313" key="2">
    <source>
        <dbReference type="Proteomes" id="UP000092256"/>
    </source>
</evidence>
<dbReference type="RefSeq" id="WP_065200534.1">
    <property type="nucleotide sequence ID" value="NZ_LYVJ01000015.1"/>
</dbReference>
<reference evidence="1 2" key="1">
    <citation type="submission" date="2016-05" db="EMBL/GenBank/DDBJ databases">
        <title>Draft Genome Sequences of Stenotrophomonas maltophilia Strains Sm32COP, Sm41DVV, Sm46PAILV, SmF3, SmF22, SmSOFb1 and SmCVFa1, Isolated from Different Manures, in France.</title>
        <authorList>
            <person name="Nazaret S."/>
            <person name="Bodilis J."/>
        </authorList>
    </citation>
    <scope>NUCLEOTIDE SEQUENCE [LARGE SCALE GENOMIC DNA]</scope>
    <source>
        <strain evidence="1 2">Sm46PAILV</strain>
    </source>
</reference>
<gene>
    <name evidence="1" type="ORF">A9K58_17410</name>
</gene>
<proteinExistence type="predicted"/>
<evidence type="ECO:0000313" key="1">
    <source>
        <dbReference type="EMBL" id="OBU64369.1"/>
    </source>
</evidence>
<name>A0A1A6XP32_STEMA</name>
<accession>A0A1A6XP32</accession>
<dbReference type="EMBL" id="LYVJ01000015">
    <property type="protein sequence ID" value="OBU64369.1"/>
    <property type="molecule type" value="Genomic_DNA"/>
</dbReference>
<sequence length="94" mass="10559">MDAIEKRARELLAQAFGCDPEELLPVEVRAVRAVLAYHAALTPPEGYVLVPVELPVEMEIAFMETWVLKRRCIDDPEMQDAWEAALAARPEVPT</sequence>